<name>A0A2M9EXL3_9BACL</name>
<organism evidence="3 4">
    <name type="scientific">Chryseomicrobium excrementi</name>
    <dbReference type="NCBI Taxonomy" id="2041346"/>
    <lineage>
        <taxon>Bacteria</taxon>
        <taxon>Bacillati</taxon>
        <taxon>Bacillota</taxon>
        <taxon>Bacilli</taxon>
        <taxon>Bacillales</taxon>
        <taxon>Caryophanaceae</taxon>
        <taxon>Chryseomicrobium</taxon>
    </lineage>
</organism>
<evidence type="ECO:0000259" key="2">
    <source>
        <dbReference type="Pfam" id="PF04167"/>
    </source>
</evidence>
<keyword evidence="1" id="KW-0378">Hydrolase</keyword>
<keyword evidence="4" id="KW-1185">Reference proteome</keyword>
<protein>
    <recommendedName>
        <fullName evidence="2">DUF402 domain-containing protein</fullName>
    </recommendedName>
</protein>
<sequence>MTTLTIKSFKHPDILHYEWQTTFLAETDDYLVVSSKAGRQLTHYTRGAVFTVPHDSIEIFMKDQWFSASFDVVDDQIVSAYCNIAHPPVFLENEVHFVDYDVDYVKRPETGWQVVDEDEFLENSIRYGYSEELKVRVYKELHDLIQHVENKTFPFNEDFLETIR</sequence>
<dbReference type="Pfam" id="PF04167">
    <property type="entry name" value="DUF402"/>
    <property type="match status" value="1"/>
</dbReference>
<dbReference type="InterPro" id="IPR050212">
    <property type="entry name" value="Ntdp-like"/>
</dbReference>
<proteinExistence type="predicted"/>
<dbReference type="Gene3D" id="2.40.380.10">
    <property type="entry name" value="FomD-like"/>
    <property type="match status" value="1"/>
</dbReference>
<dbReference type="InterPro" id="IPR035930">
    <property type="entry name" value="FomD-like_sf"/>
</dbReference>
<evidence type="ECO:0000313" key="4">
    <source>
        <dbReference type="Proteomes" id="UP000228680"/>
    </source>
</evidence>
<feature type="domain" description="DUF402" evidence="2">
    <location>
        <begin position="15"/>
        <end position="152"/>
    </location>
</feature>
<comment type="caution">
    <text evidence="3">The sequence shown here is derived from an EMBL/GenBank/DDBJ whole genome shotgun (WGS) entry which is preliminary data.</text>
</comment>
<dbReference type="PANTHER" id="PTHR39159:SF1">
    <property type="entry name" value="UPF0374 PROTEIN YGAC"/>
    <property type="match status" value="1"/>
</dbReference>
<dbReference type="AlphaFoldDB" id="A0A2M9EXL3"/>
<reference evidence="3 4" key="1">
    <citation type="submission" date="2017-10" db="EMBL/GenBank/DDBJ databases">
        <title>Draft genome of Chryseomicrobium casticus sp. nov.</title>
        <authorList>
            <person name="Chakraborty R."/>
            <person name="Saha T."/>
        </authorList>
    </citation>
    <scope>NUCLEOTIDE SEQUENCE [LARGE SCALE GENOMIC DNA]</scope>
    <source>
        <strain evidence="3 4">ET03</strain>
    </source>
</reference>
<dbReference type="InterPro" id="IPR007295">
    <property type="entry name" value="DUF402"/>
</dbReference>
<accession>A0A2M9EXL3</accession>
<dbReference type="PANTHER" id="PTHR39159">
    <property type="match status" value="1"/>
</dbReference>
<dbReference type="RefSeq" id="WP_100354354.1">
    <property type="nucleotide sequence ID" value="NZ_PCGR01000004.1"/>
</dbReference>
<dbReference type="GO" id="GO:0016787">
    <property type="term" value="F:hydrolase activity"/>
    <property type="evidence" value="ECO:0007669"/>
    <property type="project" value="UniProtKB-KW"/>
</dbReference>
<dbReference type="OrthoDB" id="2357011at2"/>
<evidence type="ECO:0000313" key="3">
    <source>
        <dbReference type="EMBL" id="PJK15949.1"/>
    </source>
</evidence>
<evidence type="ECO:0000256" key="1">
    <source>
        <dbReference type="ARBA" id="ARBA00022801"/>
    </source>
</evidence>
<dbReference type="Proteomes" id="UP000228680">
    <property type="component" value="Unassembled WGS sequence"/>
</dbReference>
<dbReference type="EMBL" id="PCGR01000004">
    <property type="protein sequence ID" value="PJK15949.1"/>
    <property type="molecule type" value="Genomic_DNA"/>
</dbReference>
<gene>
    <name evidence="3" type="ORF">CQS04_12000</name>
</gene>
<dbReference type="SUPFAM" id="SSF159234">
    <property type="entry name" value="FomD-like"/>
    <property type="match status" value="1"/>
</dbReference>